<gene>
    <name evidence="1" type="ORF">O6H91_04G006000</name>
</gene>
<evidence type="ECO:0000313" key="1">
    <source>
        <dbReference type="EMBL" id="KAJ7557700.1"/>
    </source>
</evidence>
<accession>A0ACC2DTX7</accession>
<organism evidence="1 2">
    <name type="scientific">Diphasiastrum complanatum</name>
    <name type="common">Issler's clubmoss</name>
    <name type="synonym">Lycopodium complanatum</name>
    <dbReference type="NCBI Taxonomy" id="34168"/>
    <lineage>
        <taxon>Eukaryota</taxon>
        <taxon>Viridiplantae</taxon>
        <taxon>Streptophyta</taxon>
        <taxon>Embryophyta</taxon>
        <taxon>Tracheophyta</taxon>
        <taxon>Lycopodiopsida</taxon>
        <taxon>Lycopodiales</taxon>
        <taxon>Lycopodiaceae</taxon>
        <taxon>Lycopodioideae</taxon>
        <taxon>Diphasiastrum</taxon>
    </lineage>
</organism>
<dbReference type="Proteomes" id="UP001162992">
    <property type="component" value="Chromosome 4"/>
</dbReference>
<comment type="caution">
    <text evidence="1">The sequence shown here is derived from an EMBL/GenBank/DDBJ whole genome shotgun (WGS) entry which is preliminary data.</text>
</comment>
<dbReference type="EMBL" id="CM055095">
    <property type="protein sequence ID" value="KAJ7557700.1"/>
    <property type="molecule type" value="Genomic_DNA"/>
</dbReference>
<keyword evidence="2" id="KW-1185">Reference proteome</keyword>
<evidence type="ECO:0000313" key="2">
    <source>
        <dbReference type="Proteomes" id="UP001162992"/>
    </source>
</evidence>
<protein>
    <submittedName>
        <fullName evidence="1">Uncharacterized protein</fullName>
    </submittedName>
</protein>
<reference evidence="2" key="1">
    <citation type="journal article" date="2024" name="Proc. Natl. Acad. Sci. U.S.A.">
        <title>Extraordinary preservation of gene collinearity over three hundred million years revealed in homosporous lycophytes.</title>
        <authorList>
            <person name="Li C."/>
            <person name="Wickell D."/>
            <person name="Kuo L.Y."/>
            <person name="Chen X."/>
            <person name="Nie B."/>
            <person name="Liao X."/>
            <person name="Peng D."/>
            <person name="Ji J."/>
            <person name="Jenkins J."/>
            <person name="Williams M."/>
            <person name="Shu S."/>
            <person name="Plott C."/>
            <person name="Barry K."/>
            <person name="Rajasekar S."/>
            <person name="Grimwood J."/>
            <person name="Han X."/>
            <person name="Sun S."/>
            <person name="Hou Z."/>
            <person name="He W."/>
            <person name="Dai G."/>
            <person name="Sun C."/>
            <person name="Schmutz J."/>
            <person name="Leebens-Mack J.H."/>
            <person name="Li F.W."/>
            <person name="Wang L."/>
        </authorList>
    </citation>
    <scope>NUCLEOTIDE SEQUENCE [LARGE SCALE GENOMIC DNA]</scope>
    <source>
        <strain evidence="2">cv. PW_Plant_1</strain>
    </source>
</reference>
<sequence length="117" mass="13546">MVSFALGFKDSHPPQIQNNISLSLSLSLSLPCFSFIVLRRMKSRMCLRYTRERESDRSIDRETEKSSAEAKKSLVEERGVNAYSLSAVIQSICIPMWIFHLRICMFSEFLERYVCPS</sequence>
<proteinExistence type="predicted"/>
<name>A0ACC2DTX7_DIPCM</name>